<dbReference type="Gene3D" id="1.10.10.10">
    <property type="entry name" value="Winged helix-like DNA-binding domain superfamily/Winged helix DNA-binding domain"/>
    <property type="match status" value="1"/>
</dbReference>
<proteinExistence type="predicted"/>
<keyword evidence="2" id="KW-0238">DNA-binding</keyword>
<dbReference type="PANTHER" id="PTHR39515:SF2">
    <property type="entry name" value="HTH-TYPE TRANSCRIPTIONAL REGULATOR RV0880"/>
    <property type="match status" value="1"/>
</dbReference>
<evidence type="ECO:0000256" key="3">
    <source>
        <dbReference type="ARBA" id="ARBA00023163"/>
    </source>
</evidence>
<dbReference type="InterPro" id="IPR023187">
    <property type="entry name" value="Tscrpt_reg_MarR-type_CS"/>
</dbReference>
<dbReference type="InterPro" id="IPR036388">
    <property type="entry name" value="WH-like_DNA-bd_sf"/>
</dbReference>
<evidence type="ECO:0000259" key="5">
    <source>
        <dbReference type="PROSITE" id="PS50995"/>
    </source>
</evidence>
<comment type="caution">
    <text evidence="6">The sequence shown here is derived from an EMBL/GenBank/DDBJ whole genome shotgun (WGS) entry which is preliminary data.</text>
</comment>
<dbReference type="PROSITE" id="PS01117">
    <property type="entry name" value="HTH_MARR_1"/>
    <property type="match status" value="1"/>
</dbReference>
<dbReference type="PRINTS" id="PR00598">
    <property type="entry name" value="HTHMARR"/>
</dbReference>
<evidence type="ECO:0000313" key="7">
    <source>
        <dbReference type="Proteomes" id="UP000749040"/>
    </source>
</evidence>
<dbReference type="Pfam" id="PF01047">
    <property type="entry name" value="MarR"/>
    <property type="match status" value="1"/>
</dbReference>
<dbReference type="PROSITE" id="PS50995">
    <property type="entry name" value="HTH_MARR_2"/>
    <property type="match status" value="1"/>
</dbReference>
<dbReference type="PANTHER" id="PTHR39515">
    <property type="entry name" value="CONSERVED PROTEIN"/>
    <property type="match status" value="1"/>
</dbReference>
<feature type="domain" description="HTH marR-type" evidence="5">
    <location>
        <begin position="1"/>
        <end position="106"/>
    </location>
</feature>
<dbReference type="SUPFAM" id="SSF46785">
    <property type="entry name" value="Winged helix' DNA-binding domain"/>
    <property type="match status" value="1"/>
</dbReference>
<accession>A0ABS2U736</accession>
<keyword evidence="1" id="KW-0805">Transcription regulation</keyword>
<dbReference type="SMART" id="SM00347">
    <property type="entry name" value="HTH_MARR"/>
    <property type="match status" value="1"/>
</dbReference>
<name>A0ABS2U736_9ACTN</name>
<evidence type="ECO:0000256" key="2">
    <source>
        <dbReference type="ARBA" id="ARBA00023125"/>
    </source>
</evidence>
<dbReference type="InterPro" id="IPR000835">
    <property type="entry name" value="HTH_MarR-typ"/>
</dbReference>
<reference evidence="6 7" key="1">
    <citation type="submission" date="2021-01" db="EMBL/GenBank/DDBJ databases">
        <title>Streptomyces acididurans sp. nov., isolated from a peat swamp forest soil.</title>
        <authorList>
            <person name="Chantavorakit T."/>
            <person name="Duangmal K."/>
        </authorList>
    </citation>
    <scope>NUCLEOTIDE SEQUENCE [LARGE SCALE GENOMIC DNA]</scope>
    <source>
        <strain evidence="6 7">KK5PA1</strain>
    </source>
</reference>
<gene>
    <name evidence="6" type="ORF">ITX44_39680</name>
</gene>
<evidence type="ECO:0000313" key="6">
    <source>
        <dbReference type="EMBL" id="MBM9510581.1"/>
    </source>
</evidence>
<keyword evidence="7" id="KW-1185">Reference proteome</keyword>
<organism evidence="6 7">
    <name type="scientific">Actinacidiphila acididurans</name>
    <dbReference type="NCBI Taxonomy" id="2784346"/>
    <lineage>
        <taxon>Bacteria</taxon>
        <taxon>Bacillati</taxon>
        <taxon>Actinomycetota</taxon>
        <taxon>Actinomycetes</taxon>
        <taxon>Kitasatosporales</taxon>
        <taxon>Streptomycetaceae</taxon>
        <taxon>Actinacidiphila</taxon>
    </lineage>
</organism>
<dbReference type="InterPro" id="IPR052526">
    <property type="entry name" value="HTH-type_Bedaq_tolerance"/>
</dbReference>
<dbReference type="EMBL" id="JADKYB010000041">
    <property type="protein sequence ID" value="MBM9510581.1"/>
    <property type="molecule type" value="Genomic_DNA"/>
</dbReference>
<dbReference type="InterPro" id="IPR036390">
    <property type="entry name" value="WH_DNA-bd_sf"/>
</dbReference>
<sequence length="133" mass="13764">MSLTSIGTLSTLDRTGPRRITDLAAIAGITQPSVTSLVSGLERAGYVERRGDPADRRVVLVALTPEGSAFLHAHRRARVESFAGLVGQLPEAEAAALAAAVPALEHLRDLGARTRDPGAPLTAAQDPAPEPAA</sequence>
<protein>
    <submittedName>
        <fullName evidence="6">Winged helix-turn-helix transcriptional regulator</fullName>
    </submittedName>
</protein>
<dbReference type="Proteomes" id="UP000749040">
    <property type="component" value="Unassembled WGS sequence"/>
</dbReference>
<evidence type="ECO:0000256" key="1">
    <source>
        <dbReference type="ARBA" id="ARBA00023015"/>
    </source>
</evidence>
<evidence type="ECO:0000256" key="4">
    <source>
        <dbReference type="SAM" id="MobiDB-lite"/>
    </source>
</evidence>
<keyword evidence="3" id="KW-0804">Transcription</keyword>
<feature type="region of interest" description="Disordered" evidence="4">
    <location>
        <begin position="109"/>
        <end position="133"/>
    </location>
</feature>